<reference evidence="2" key="1">
    <citation type="journal article" date="2019" name="Int. J. Syst. Evol. Microbiol.">
        <title>The Global Catalogue of Microorganisms (GCM) 10K type strain sequencing project: providing services to taxonomists for standard genome sequencing and annotation.</title>
        <authorList>
            <consortium name="The Broad Institute Genomics Platform"/>
            <consortium name="The Broad Institute Genome Sequencing Center for Infectious Disease"/>
            <person name="Wu L."/>
            <person name="Ma J."/>
        </authorList>
    </citation>
    <scope>NUCLEOTIDE SEQUENCE [LARGE SCALE GENOMIC DNA]</scope>
    <source>
        <strain evidence="2">JCM 17858</strain>
    </source>
</reference>
<evidence type="ECO:0008006" key="3">
    <source>
        <dbReference type="Google" id="ProtNLM"/>
    </source>
</evidence>
<organism evidence="1 2">
    <name type="scientific">Sphingobacterium thermophilum</name>
    <dbReference type="NCBI Taxonomy" id="768534"/>
    <lineage>
        <taxon>Bacteria</taxon>
        <taxon>Pseudomonadati</taxon>
        <taxon>Bacteroidota</taxon>
        <taxon>Sphingobacteriia</taxon>
        <taxon>Sphingobacteriales</taxon>
        <taxon>Sphingobacteriaceae</taxon>
        <taxon>Sphingobacterium</taxon>
    </lineage>
</organism>
<dbReference type="SUPFAM" id="SSF53807">
    <property type="entry name" value="Helical backbone' metal receptor"/>
    <property type="match status" value="1"/>
</dbReference>
<accession>A0ABP8QS24</accession>
<evidence type="ECO:0000313" key="2">
    <source>
        <dbReference type="Proteomes" id="UP001500394"/>
    </source>
</evidence>
<sequence>MTKYQEIIADLKVVDSSQAERMEEEIDIMLHKLKFLPRENFPKTVLLNQSSAFNPIVSRLLEEKVKISGGQYITDLKDNPQVIILIQETENLYAEISSLLQEELIKSSDAYTNNRIYIIHNKTFNQDDASYLQDLEILSEIIQPKFFYFDRNGKDWVQFDMQ</sequence>
<dbReference type="EMBL" id="BAABGR010000002">
    <property type="protein sequence ID" value="GAA4509905.1"/>
    <property type="molecule type" value="Genomic_DNA"/>
</dbReference>
<gene>
    <name evidence="1" type="ORF">GCM10023173_00620</name>
</gene>
<keyword evidence="2" id="KW-1185">Reference proteome</keyword>
<dbReference type="Proteomes" id="UP001500394">
    <property type="component" value="Unassembled WGS sequence"/>
</dbReference>
<name>A0ABP8QS24_9SPHI</name>
<proteinExistence type="predicted"/>
<comment type="caution">
    <text evidence="1">The sequence shown here is derived from an EMBL/GenBank/DDBJ whole genome shotgun (WGS) entry which is preliminary data.</text>
</comment>
<evidence type="ECO:0000313" key="1">
    <source>
        <dbReference type="EMBL" id="GAA4509905.1"/>
    </source>
</evidence>
<dbReference type="Gene3D" id="3.40.50.1980">
    <property type="entry name" value="Nitrogenase molybdenum iron protein domain"/>
    <property type="match status" value="1"/>
</dbReference>
<protein>
    <recommendedName>
        <fullName evidence="3">Iron complex transport system substrate-binding protein</fullName>
    </recommendedName>
</protein>
<dbReference type="RefSeq" id="WP_345063053.1">
    <property type="nucleotide sequence ID" value="NZ_BAABGR010000002.1"/>
</dbReference>